<reference evidence="2" key="2">
    <citation type="submission" date="2015-01" db="EMBL/GenBank/DDBJ databases">
        <title>Evolutionary Origins and Diversification of the Mycorrhizal Mutualists.</title>
        <authorList>
            <consortium name="DOE Joint Genome Institute"/>
            <consortium name="Mycorrhizal Genomics Consortium"/>
            <person name="Kohler A."/>
            <person name="Kuo A."/>
            <person name="Nagy L.G."/>
            <person name="Floudas D."/>
            <person name="Copeland A."/>
            <person name="Barry K.W."/>
            <person name="Cichocki N."/>
            <person name="Veneault-Fourrey C."/>
            <person name="LaButti K."/>
            <person name="Lindquist E.A."/>
            <person name="Lipzen A."/>
            <person name="Lundell T."/>
            <person name="Morin E."/>
            <person name="Murat C."/>
            <person name="Riley R."/>
            <person name="Ohm R."/>
            <person name="Sun H."/>
            <person name="Tunlid A."/>
            <person name="Henrissat B."/>
            <person name="Grigoriev I.V."/>
            <person name="Hibbett D.S."/>
            <person name="Martin F."/>
        </authorList>
    </citation>
    <scope>NUCLEOTIDE SEQUENCE [LARGE SCALE GENOMIC DNA]</scope>
    <source>
        <strain evidence="2">MAFF 305830</strain>
    </source>
</reference>
<dbReference type="STRING" id="933852.A0A0C2WCY2"/>
<dbReference type="HOGENOM" id="CLU_774255_0_0_1"/>
<keyword evidence="2" id="KW-1185">Reference proteome</keyword>
<name>A0A0C2WCY2_SERVB</name>
<dbReference type="AlphaFoldDB" id="A0A0C2WCY2"/>
<dbReference type="OrthoDB" id="3183574at2759"/>
<evidence type="ECO:0000313" key="1">
    <source>
        <dbReference type="EMBL" id="KIM24318.1"/>
    </source>
</evidence>
<proteinExistence type="predicted"/>
<accession>A0A0C2WCY2</accession>
<sequence>MWKTEHMIERQHICAQITVLLDQLPSLEALHTAKAILASSIPSTSSVLTVLREITPNISSFLSLQDCLSLSQTCKTTRIWQKRVLLYKTNSLLEPFVKNPKELRDIMNQTGSIVSGSSALWLICGFPKEWSAGDLDMYCAKGQGHILVKYFRTQGYQVIPPPVIETGGLGSSFFSTSGLHSATKLERKGRKVNILESPTDSALHPLTRFHSSVVMNYITSSEIGVLYPTLTLRNIAIVQTKTSQRGGHWKQKYETQRGFSIYKYHPMATSKVCPKRLRFIGDVHSLVAAFDEPATLDPNQNISWNFRESSQYHLLCSPARCILAGYHDSTLLRTWFEMAARMSYRRVRVGVSNTFQLS</sequence>
<dbReference type="Proteomes" id="UP000054097">
    <property type="component" value="Unassembled WGS sequence"/>
</dbReference>
<gene>
    <name evidence="1" type="ORF">M408DRAFT_234538</name>
</gene>
<evidence type="ECO:0008006" key="3">
    <source>
        <dbReference type="Google" id="ProtNLM"/>
    </source>
</evidence>
<reference evidence="1 2" key="1">
    <citation type="submission" date="2014-04" db="EMBL/GenBank/DDBJ databases">
        <authorList>
            <consortium name="DOE Joint Genome Institute"/>
            <person name="Kuo A."/>
            <person name="Zuccaro A."/>
            <person name="Kohler A."/>
            <person name="Nagy L.G."/>
            <person name="Floudas D."/>
            <person name="Copeland A."/>
            <person name="Barry K.W."/>
            <person name="Cichocki N."/>
            <person name="Veneault-Fourrey C."/>
            <person name="LaButti K."/>
            <person name="Lindquist E.A."/>
            <person name="Lipzen A."/>
            <person name="Lundell T."/>
            <person name="Morin E."/>
            <person name="Murat C."/>
            <person name="Sun H."/>
            <person name="Tunlid A."/>
            <person name="Henrissat B."/>
            <person name="Grigoriev I.V."/>
            <person name="Hibbett D.S."/>
            <person name="Martin F."/>
            <person name="Nordberg H.P."/>
            <person name="Cantor M.N."/>
            <person name="Hua S.X."/>
        </authorList>
    </citation>
    <scope>NUCLEOTIDE SEQUENCE [LARGE SCALE GENOMIC DNA]</scope>
    <source>
        <strain evidence="1 2">MAFF 305830</strain>
    </source>
</reference>
<organism evidence="1 2">
    <name type="scientific">Serendipita vermifera MAFF 305830</name>
    <dbReference type="NCBI Taxonomy" id="933852"/>
    <lineage>
        <taxon>Eukaryota</taxon>
        <taxon>Fungi</taxon>
        <taxon>Dikarya</taxon>
        <taxon>Basidiomycota</taxon>
        <taxon>Agaricomycotina</taxon>
        <taxon>Agaricomycetes</taxon>
        <taxon>Sebacinales</taxon>
        <taxon>Serendipitaceae</taxon>
        <taxon>Serendipita</taxon>
    </lineage>
</organism>
<dbReference type="EMBL" id="KN824325">
    <property type="protein sequence ID" value="KIM24318.1"/>
    <property type="molecule type" value="Genomic_DNA"/>
</dbReference>
<evidence type="ECO:0000313" key="2">
    <source>
        <dbReference type="Proteomes" id="UP000054097"/>
    </source>
</evidence>
<protein>
    <recommendedName>
        <fullName evidence="3">F-box domain-containing protein</fullName>
    </recommendedName>
</protein>